<dbReference type="Gene3D" id="3.30.429.10">
    <property type="entry name" value="Macrophage Migration Inhibitory Factor"/>
    <property type="match status" value="1"/>
</dbReference>
<keyword evidence="1" id="KW-1133">Transmembrane helix</keyword>
<organism evidence="2 3">
    <name type="scientific">Vitis vinifera</name>
    <name type="common">Grape</name>
    <dbReference type="NCBI Taxonomy" id="29760"/>
    <lineage>
        <taxon>Eukaryota</taxon>
        <taxon>Viridiplantae</taxon>
        <taxon>Streptophyta</taxon>
        <taxon>Embryophyta</taxon>
        <taxon>Tracheophyta</taxon>
        <taxon>Spermatophyta</taxon>
        <taxon>Magnoliopsida</taxon>
        <taxon>eudicotyledons</taxon>
        <taxon>Gunneridae</taxon>
        <taxon>Pentapetalae</taxon>
        <taxon>rosids</taxon>
        <taxon>Vitales</taxon>
        <taxon>Vitaceae</taxon>
        <taxon>Viteae</taxon>
        <taxon>Vitis</taxon>
    </lineage>
</organism>
<accession>A0A438BYW8</accession>
<dbReference type="AlphaFoldDB" id="A0A438BYW8"/>
<keyword evidence="1" id="KW-0472">Membrane</keyword>
<feature type="transmembrane region" description="Helical" evidence="1">
    <location>
        <begin position="52"/>
        <end position="82"/>
    </location>
</feature>
<gene>
    <name evidence="2" type="ORF">CK203_074300</name>
</gene>
<reference evidence="2 3" key="1">
    <citation type="journal article" date="2018" name="PLoS Genet.">
        <title>Population sequencing reveals clonal diversity and ancestral inbreeding in the grapevine cultivar Chardonnay.</title>
        <authorList>
            <person name="Roach M.J."/>
            <person name="Johnson D.L."/>
            <person name="Bohlmann J."/>
            <person name="van Vuuren H.J."/>
            <person name="Jones S.J."/>
            <person name="Pretorius I.S."/>
            <person name="Schmidt S.A."/>
            <person name="Borneman A.R."/>
        </authorList>
    </citation>
    <scope>NUCLEOTIDE SEQUENCE [LARGE SCALE GENOMIC DNA]</scope>
    <source>
        <strain evidence="3">cv. Chardonnay</strain>
        <tissue evidence="2">Leaf</tissue>
    </source>
</reference>
<dbReference type="InterPro" id="IPR014347">
    <property type="entry name" value="Tautomerase/MIF_sf"/>
</dbReference>
<comment type="caution">
    <text evidence="2">The sequence shown here is derived from an EMBL/GenBank/DDBJ whole genome shotgun (WGS) entry which is preliminary data.</text>
</comment>
<dbReference type="SUPFAM" id="SSF55331">
    <property type="entry name" value="Tautomerase/MIF"/>
    <property type="match status" value="1"/>
</dbReference>
<keyword evidence="1" id="KW-0812">Transmembrane</keyword>
<proteinExistence type="predicted"/>
<evidence type="ECO:0000313" key="3">
    <source>
        <dbReference type="Proteomes" id="UP000288805"/>
    </source>
</evidence>
<dbReference type="Proteomes" id="UP000288805">
    <property type="component" value="Unassembled WGS sequence"/>
</dbReference>
<evidence type="ECO:0000256" key="1">
    <source>
        <dbReference type="SAM" id="Phobius"/>
    </source>
</evidence>
<name>A0A438BYW8_VITVI</name>
<protein>
    <submittedName>
        <fullName evidence="2">Uncharacterized protein</fullName>
    </submittedName>
</protein>
<evidence type="ECO:0000313" key="2">
    <source>
        <dbReference type="EMBL" id="RVW16214.1"/>
    </source>
</evidence>
<dbReference type="EMBL" id="QGNW01002590">
    <property type="protein sequence ID" value="RVW16214.1"/>
    <property type="molecule type" value="Genomic_DNA"/>
</dbReference>
<sequence length="83" mass="9011">MPTLNLFTNVPVDAVVASDILKDCTKAVAKIIGKPESVGSLLPSPFSLHTHLILLLFLLVFLLASSWVLLFFVMGVTCLMILL</sequence>